<keyword evidence="3" id="KW-1185">Reference proteome</keyword>
<evidence type="ECO:0000256" key="1">
    <source>
        <dbReference type="SAM" id="MobiDB-lite"/>
    </source>
</evidence>
<evidence type="ECO:0000313" key="3">
    <source>
        <dbReference type="Proteomes" id="UP001066276"/>
    </source>
</evidence>
<organism evidence="2 3">
    <name type="scientific">Pleurodeles waltl</name>
    <name type="common">Iberian ribbed newt</name>
    <dbReference type="NCBI Taxonomy" id="8319"/>
    <lineage>
        <taxon>Eukaryota</taxon>
        <taxon>Metazoa</taxon>
        <taxon>Chordata</taxon>
        <taxon>Craniata</taxon>
        <taxon>Vertebrata</taxon>
        <taxon>Euteleostomi</taxon>
        <taxon>Amphibia</taxon>
        <taxon>Batrachia</taxon>
        <taxon>Caudata</taxon>
        <taxon>Salamandroidea</taxon>
        <taxon>Salamandridae</taxon>
        <taxon>Pleurodelinae</taxon>
        <taxon>Pleurodeles</taxon>
    </lineage>
</organism>
<accession>A0AAV7S183</accession>
<dbReference type="Proteomes" id="UP001066276">
    <property type="component" value="Chromosome 5"/>
</dbReference>
<comment type="caution">
    <text evidence="2">The sequence shown here is derived from an EMBL/GenBank/DDBJ whole genome shotgun (WGS) entry which is preliminary data.</text>
</comment>
<reference evidence="2" key="1">
    <citation type="journal article" date="2022" name="bioRxiv">
        <title>Sequencing and chromosome-scale assembly of the giantPleurodeles waltlgenome.</title>
        <authorList>
            <person name="Brown T."/>
            <person name="Elewa A."/>
            <person name="Iarovenko S."/>
            <person name="Subramanian E."/>
            <person name="Araus A.J."/>
            <person name="Petzold A."/>
            <person name="Susuki M."/>
            <person name="Suzuki K.-i.T."/>
            <person name="Hayashi T."/>
            <person name="Toyoda A."/>
            <person name="Oliveira C."/>
            <person name="Osipova E."/>
            <person name="Leigh N.D."/>
            <person name="Simon A."/>
            <person name="Yun M.H."/>
        </authorList>
    </citation>
    <scope>NUCLEOTIDE SEQUENCE</scope>
    <source>
        <strain evidence="2">20211129_DDA</strain>
        <tissue evidence="2">Liver</tissue>
    </source>
</reference>
<dbReference type="AlphaFoldDB" id="A0AAV7S183"/>
<feature type="compositionally biased region" description="Basic and acidic residues" evidence="1">
    <location>
        <begin position="26"/>
        <end position="71"/>
    </location>
</feature>
<feature type="region of interest" description="Disordered" evidence="1">
    <location>
        <begin position="26"/>
        <end position="79"/>
    </location>
</feature>
<sequence>MPCRFQHVPNKNPEDEMLGRGEKACAYPEDRGGTKKTTGEPKHPEIKGDMCSRIRDADQNYEEAEQRYKEDVEGEQSVG</sequence>
<gene>
    <name evidence="2" type="ORF">NDU88_009964</name>
</gene>
<feature type="region of interest" description="Disordered" evidence="1">
    <location>
        <begin position="1"/>
        <end position="20"/>
    </location>
</feature>
<name>A0AAV7S183_PLEWA</name>
<evidence type="ECO:0000313" key="2">
    <source>
        <dbReference type="EMBL" id="KAJ1157249.1"/>
    </source>
</evidence>
<protein>
    <submittedName>
        <fullName evidence="2">Uncharacterized protein</fullName>
    </submittedName>
</protein>
<proteinExistence type="predicted"/>
<dbReference type="EMBL" id="JANPWB010000009">
    <property type="protein sequence ID" value="KAJ1157249.1"/>
    <property type="molecule type" value="Genomic_DNA"/>
</dbReference>